<dbReference type="OrthoDB" id="1424272at2759"/>
<dbReference type="Proteomes" id="UP000479710">
    <property type="component" value="Unassembled WGS sequence"/>
</dbReference>
<gene>
    <name evidence="2" type="ORF">E2562_017223</name>
</gene>
<protein>
    <submittedName>
        <fullName evidence="2">Uncharacterized protein</fullName>
    </submittedName>
</protein>
<evidence type="ECO:0000313" key="3">
    <source>
        <dbReference type="Proteomes" id="UP000479710"/>
    </source>
</evidence>
<evidence type="ECO:0000256" key="1">
    <source>
        <dbReference type="SAM" id="MobiDB-lite"/>
    </source>
</evidence>
<proteinExistence type="predicted"/>
<evidence type="ECO:0000313" key="2">
    <source>
        <dbReference type="EMBL" id="KAF0925648.1"/>
    </source>
</evidence>
<keyword evidence="3" id="KW-1185">Reference proteome</keyword>
<organism evidence="2 3">
    <name type="scientific">Oryza meyeriana var. granulata</name>
    <dbReference type="NCBI Taxonomy" id="110450"/>
    <lineage>
        <taxon>Eukaryota</taxon>
        <taxon>Viridiplantae</taxon>
        <taxon>Streptophyta</taxon>
        <taxon>Embryophyta</taxon>
        <taxon>Tracheophyta</taxon>
        <taxon>Spermatophyta</taxon>
        <taxon>Magnoliopsida</taxon>
        <taxon>Liliopsida</taxon>
        <taxon>Poales</taxon>
        <taxon>Poaceae</taxon>
        <taxon>BOP clade</taxon>
        <taxon>Oryzoideae</taxon>
        <taxon>Oryzeae</taxon>
        <taxon>Oryzinae</taxon>
        <taxon>Oryza</taxon>
        <taxon>Oryza meyeriana</taxon>
    </lineage>
</organism>
<accession>A0A6G1ELE6</accession>
<sequence length="206" mass="22443">MDYVNMAFKRLEKNHVCYRFAIDVADGSLSSSLLWRRGGEGAAVNRSAPIQIVVVPSSHDPPSRRHLNRRRFPSPGLPPSVTSVPPLADHCLAASRVPPGHHLSRCLLASPIPRSNITGEYLGSQSALPYLSPDLRGENLLIGANFASAGVSNLNDTGIQFVSPAFATASSRQFAIQDYAPYLISEYKKICTVSLPSFFLLQRILN</sequence>
<name>A0A6G1ELE6_9ORYZ</name>
<dbReference type="EMBL" id="SPHZ02000003">
    <property type="protein sequence ID" value="KAF0925648.1"/>
    <property type="molecule type" value="Genomic_DNA"/>
</dbReference>
<dbReference type="AlphaFoldDB" id="A0A6G1ELE6"/>
<reference evidence="2 3" key="1">
    <citation type="submission" date="2019-11" db="EMBL/GenBank/DDBJ databases">
        <title>Whole genome sequence of Oryza granulata.</title>
        <authorList>
            <person name="Li W."/>
        </authorList>
    </citation>
    <scope>NUCLEOTIDE SEQUENCE [LARGE SCALE GENOMIC DNA]</scope>
    <source>
        <strain evidence="3">cv. Menghai</strain>
        <tissue evidence="2">Leaf</tissue>
    </source>
</reference>
<comment type="caution">
    <text evidence="2">The sequence shown here is derived from an EMBL/GenBank/DDBJ whole genome shotgun (WGS) entry which is preliminary data.</text>
</comment>
<feature type="region of interest" description="Disordered" evidence="1">
    <location>
        <begin position="58"/>
        <end position="78"/>
    </location>
</feature>